<keyword evidence="2" id="KW-1185">Reference proteome</keyword>
<proteinExistence type="predicted"/>
<evidence type="ECO:0000313" key="2">
    <source>
        <dbReference type="Proteomes" id="UP000221734"/>
    </source>
</evidence>
<protein>
    <submittedName>
        <fullName evidence="1">Uncharacterized protein</fullName>
    </submittedName>
</protein>
<evidence type="ECO:0000313" key="1">
    <source>
        <dbReference type="EMBL" id="SOH06543.1"/>
    </source>
</evidence>
<sequence>MCMDKGCYLPPGVYYVRGENRCMFDSLLHDWESPDVIKNIPMPPFVVSEKSGRDK</sequence>
<accession>A0A2C9CLT0</accession>
<organism evidence="1 2">
    <name type="scientific">Kuenenia stuttgartiensis</name>
    <dbReference type="NCBI Taxonomy" id="174633"/>
    <lineage>
        <taxon>Bacteria</taxon>
        <taxon>Pseudomonadati</taxon>
        <taxon>Planctomycetota</taxon>
        <taxon>Candidatus Brocadiia</taxon>
        <taxon>Candidatus Brocadiales</taxon>
        <taxon>Candidatus Brocadiaceae</taxon>
        <taxon>Candidatus Kuenenia</taxon>
    </lineage>
</organism>
<reference evidence="2" key="1">
    <citation type="submission" date="2017-10" db="EMBL/GenBank/DDBJ databases">
        <authorList>
            <person name="Frank J."/>
        </authorList>
    </citation>
    <scope>NUCLEOTIDE SEQUENCE [LARGE SCALE GENOMIC DNA]</scope>
</reference>
<dbReference type="AlphaFoldDB" id="A0A2C9CLT0"/>
<dbReference type="KEGG" id="kst:KSMBR1_4071"/>
<gene>
    <name evidence="1" type="ORF">KSMBR1_4071</name>
</gene>
<dbReference type="Proteomes" id="UP000221734">
    <property type="component" value="Chromosome Kuenenia_stuttgartiensis_MBR1"/>
</dbReference>
<name>A0A2C9CLT0_KUEST</name>
<dbReference type="EMBL" id="LT934425">
    <property type="protein sequence ID" value="SOH06543.1"/>
    <property type="molecule type" value="Genomic_DNA"/>
</dbReference>